<dbReference type="Gene3D" id="2.60.40.690">
    <property type="entry name" value="Alpha-macroglobulin, receptor-binding domain"/>
    <property type="match status" value="1"/>
</dbReference>
<evidence type="ECO:0000259" key="1">
    <source>
        <dbReference type="Pfam" id="PF07677"/>
    </source>
</evidence>
<evidence type="ECO:0000313" key="2">
    <source>
        <dbReference type="EMBL" id="VDK85044.1"/>
    </source>
</evidence>
<proteinExistence type="predicted"/>
<gene>
    <name evidence="2" type="ORF">DILT_LOCUS3663</name>
</gene>
<organism evidence="2 3">
    <name type="scientific">Dibothriocephalus latus</name>
    <name type="common">Fish tapeworm</name>
    <name type="synonym">Diphyllobothrium latum</name>
    <dbReference type="NCBI Taxonomy" id="60516"/>
    <lineage>
        <taxon>Eukaryota</taxon>
        <taxon>Metazoa</taxon>
        <taxon>Spiralia</taxon>
        <taxon>Lophotrochozoa</taxon>
        <taxon>Platyhelminthes</taxon>
        <taxon>Cestoda</taxon>
        <taxon>Eucestoda</taxon>
        <taxon>Diphyllobothriidea</taxon>
        <taxon>Diphyllobothriidae</taxon>
        <taxon>Dibothriocephalus</taxon>
    </lineage>
</organism>
<dbReference type="Pfam" id="PF07677">
    <property type="entry name" value="A2M_recep"/>
    <property type="match status" value="1"/>
</dbReference>
<name>A0A3P6V444_DIBLA</name>
<dbReference type="InterPro" id="IPR009048">
    <property type="entry name" value="A-macroglobulin_rcpt-bd"/>
</dbReference>
<evidence type="ECO:0000313" key="3">
    <source>
        <dbReference type="Proteomes" id="UP000281553"/>
    </source>
</evidence>
<reference evidence="2 3" key="1">
    <citation type="submission" date="2018-11" db="EMBL/GenBank/DDBJ databases">
        <authorList>
            <consortium name="Pathogen Informatics"/>
        </authorList>
    </citation>
    <scope>NUCLEOTIDE SEQUENCE [LARGE SCALE GENOMIC DNA]</scope>
</reference>
<dbReference type="GO" id="GO:0005576">
    <property type="term" value="C:extracellular region"/>
    <property type="evidence" value="ECO:0007669"/>
    <property type="project" value="InterPro"/>
</dbReference>
<dbReference type="Proteomes" id="UP000281553">
    <property type="component" value="Unassembled WGS sequence"/>
</dbReference>
<dbReference type="InterPro" id="IPR036595">
    <property type="entry name" value="A-macroglobulin_rcpt-bd_sf"/>
</dbReference>
<sequence length="178" mass="20468">MQVDGTGLITLQMDVDYNVEFPDIQKEPRNPEDFNEYLRSFDIECTPEFWGRNASFMRMTVCGKWVGNHAPEPLNESGMAVFEVGVPTGYVSLNNELRDYVRSRAVPSLRYARFRPGTVHFFFDKVTVIGILLANCCFDRQPPRHIAGWRDSLTLGVTSNCGGEIGWWLYQPYMQTHF</sequence>
<dbReference type="AlphaFoldDB" id="A0A3P6V444"/>
<feature type="domain" description="Alpha-macroglobulin receptor-binding" evidence="1">
    <location>
        <begin position="75"/>
        <end position="127"/>
    </location>
</feature>
<accession>A0A3P6V444</accession>
<dbReference type="SUPFAM" id="SSF49410">
    <property type="entry name" value="Alpha-macroglobulin receptor domain"/>
    <property type="match status" value="1"/>
</dbReference>
<dbReference type="EMBL" id="UYRU01044036">
    <property type="protein sequence ID" value="VDK85044.1"/>
    <property type="molecule type" value="Genomic_DNA"/>
</dbReference>
<dbReference type="OrthoDB" id="6359008at2759"/>
<protein>
    <recommendedName>
        <fullName evidence="1">Alpha-macroglobulin receptor-binding domain-containing protein</fullName>
    </recommendedName>
</protein>
<keyword evidence="3" id="KW-1185">Reference proteome</keyword>